<dbReference type="EMBL" id="FOEP01000006">
    <property type="protein sequence ID" value="SEQ34934.1"/>
    <property type="molecule type" value="Genomic_DNA"/>
</dbReference>
<dbReference type="STRING" id="657014.SAMN04488092_10611"/>
<evidence type="ECO:0000313" key="1">
    <source>
        <dbReference type="EMBL" id="SEQ34934.1"/>
    </source>
</evidence>
<gene>
    <name evidence="1" type="ORF">SAMN04488092_10611</name>
</gene>
<dbReference type="Proteomes" id="UP000198634">
    <property type="component" value="Unassembled WGS sequence"/>
</dbReference>
<reference evidence="1 2" key="1">
    <citation type="submission" date="2016-10" db="EMBL/GenBank/DDBJ databases">
        <authorList>
            <person name="de Groot N.N."/>
        </authorList>
    </citation>
    <scope>NUCLEOTIDE SEQUENCE [LARGE SCALE GENOMIC DNA]</scope>
    <source>
        <strain evidence="1 2">DSM 22007</strain>
    </source>
</reference>
<protein>
    <submittedName>
        <fullName evidence="1">Uncharacterized protein</fullName>
    </submittedName>
</protein>
<sequence length="104" mass="11252">MSNTRKEDALRHIERNLLRESPGLTDGALAYLLAEAADLIEVRSYEAGSTMDVKEAVASLKSTEIGKMVFREAEPADDVAAQRARLADLPPAQRMAAARKLGIG</sequence>
<proteinExistence type="predicted"/>
<keyword evidence="2" id="KW-1185">Reference proteome</keyword>
<accession>A0A1H9FAG4</accession>
<dbReference type="AlphaFoldDB" id="A0A1H9FAG4"/>
<name>A0A1H9FAG4_9RHOB</name>
<evidence type="ECO:0000313" key="2">
    <source>
        <dbReference type="Proteomes" id="UP000198634"/>
    </source>
</evidence>
<organism evidence="1 2">
    <name type="scientific">Thalassovita taeanensis</name>
    <dbReference type="NCBI Taxonomy" id="657014"/>
    <lineage>
        <taxon>Bacteria</taxon>
        <taxon>Pseudomonadati</taxon>
        <taxon>Pseudomonadota</taxon>
        <taxon>Alphaproteobacteria</taxon>
        <taxon>Rhodobacterales</taxon>
        <taxon>Roseobacteraceae</taxon>
        <taxon>Thalassovita</taxon>
    </lineage>
</organism>
<dbReference type="RefSeq" id="WP_090269726.1">
    <property type="nucleotide sequence ID" value="NZ_FOEP01000006.1"/>
</dbReference>